<dbReference type="GO" id="GO:0016567">
    <property type="term" value="P:protein ubiquitination"/>
    <property type="evidence" value="ECO:0007669"/>
    <property type="project" value="TreeGrafter"/>
</dbReference>
<protein>
    <submittedName>
        <fullName evidence="9">Putative Anaphase-promoting complex subunit 8</fullName>
    </submittedName>
</protein>
<dbReference type="InterPro" id="IPR011990">
    <property type="entry name" value="TPR-like_helical_dom_sf"/>
</dbReference>
<organism evidence="9 10">
    <name type="scientific">Streblomastix strix</name>
    <dbReference type="NCBI Taxonomy" id="222440"/>
    <lineage>
        <taxon>Eukaryota</taxon>
        <taxon>Metamonada</taxon>
        <taxon>Preaxostyla</taxon>
        <taxon>Oxymonadida</taxon>
        <taxon>Streblomastigidae</taxon>
        <taxon>Streblomastix</taxon>
    </lineage>
</organism>
<feature type="repeat" description="TPR" evidence="7">
    <location>
        <begin position="338"/>
        <end position="371"/>
    </location>
</feature>
<dbReference type="SUPFAM" id="SSF48452">
    <property type="entry name" value="TPR-like"/>
    <property type="match status" value="2"/>
</dbReference>
<keyword evidence="3" id="KW-0498">Mitosis</keyword>
<dbReference type="PANTHER" id="PTHR12558">
    <property type="entry name" value="CELL DIVISION CYCLE 16,23,27"/>
    <property type="match status" value="1"/>
</dbReference>
<accession>A0A5J4X8M5</accession>
<evidence type="ECO:0000256" key="6">
    <source>
        <dbReference type="ARBA" id="ARBA00023306"/>
    </source>
</evidence>
<evidence type="ECO:0000256" key="1">
    <source>
        <dbReference type="ARBA" id="ARBA00022618"/>
    </source>
</evidence>
<keyword evidence="1" id="KW-0132">Cell division</keyword>
<dbReference type="OrthoDB" id="10262026at2759"/>
<dbReference type="EMBL" id="SNRW01000167">
    <property type="protein sequence ID" value="KAA6402889.1"/>
    <property type="molecule type" value="Genomic_DNA"/>
</dbReference>
<dbReference type="GO" id="GO:0031145">
    <property type="term" value="P:anaphase-promoting complex-dependent catabolic process"/>
    <property type="evidence" value="ECO:0007669"/>
    <property type="project" value="TreeGrafter"/>
</dbReference>
<dbReference type="Pfam" id="PF04049">
    <property type="entry name" value="ANAPC8"/>
    <property type="match status" value="1"/>
</dbReference>
<feature type="repeat" description="TPR" evidence="7">
    <location>
        <begin position="304"/>
        <end position="337"/>
    </location>
</feature>
<dbReference type="GO" id="GO:0051301">
    <property type="term" value="P:cell division"/>
    <property type="evidence" value="ECO:0007669"/>
    <property type="project" value="UniProtKB-KW"/>
</dbReference>
<evidence type="ECO:0000256" key="5">
    <source>
        <dbReference type="ARBA" id="ARBA00022803"/>
    </source>
</evidence>
<feature type="repeat" description="TPR" evidence="7">
    <location>
        <begin position="270"/>
        <end position="303"/>
    </location>
</feature>
<feature type="domain" description="Cdc23" evidence="8">
    <location>
        <begin position="75"/>
        <end position="146"/>
    </location>
</feature>
<dbReference type="GO" id="GO:0005680">
    <property type="term" value="C:anaphase-promoting complex"/>
    <property type="evidence" value="ECO:0007669"/>
    <property type="project" value="InterPro"/>
</dbReference>
<name>A0A5J4X8M5_9EUKA</name>
<dbReference type="Pfam" id="PF13431">
    <property type="entry name" value="TPR_17"/>
    <property type="match status" value="1"/>
</dbReference>
<dbReference type="InterPro" id="IPR007192">
    <property type="entry name" value="APC8"/>
</dbReference>
<evidence type="ECO:0000259" key="8">
    <source>
        <dbReference type="Pfam" id="PF04049"/>
    </source>
</evidence>
<proteinExistence type="predicted"/>
<dbReference type="Proteomes" id="UP000324800">
    <property type="component" value="Unassembled WGS sequence"/>
</dbReference>
<sequence>MDIDVFFLLDIMVLEQILGEQNLVRDFDQIENVQVKEIQQSSSLALAGLQEKKSNFSQFDAGSLFFRSECLNPRLNELDEMFSSIDESKMDGFLFYLKGLILKEKGLREESLQSFATSIKQCPFIWEAWQQICKLCTSLEELKLLDLPLQYPAGIMTLSRVAIKFHIPELALQCAKECIFFLPNSPQAIVCMGEALYEIGNYTKCREWLEGRLIGNMGKLSQSIQGGQPFAFAEGRDTLSNVLYIEGDLGALCELANDTISTISNAEIHSETHYIVGNYLSLKGDSIGAIDAFQRALDVDEECGSAWTLMGHEYLQVRNTPGASYCYRRAIALNQNDYRAWFGLGQASELLGMYRQAVVHYARTCKLRPSDSRMWISLGSCYEKLKKVDEAAICFTRADEILTAESQNLCQQKLTMYANDLLDCMNKQPNTQSEAQSFLFLAAYLFHKGNVQESDQLCKALSNWDGIEKSRASALRRVMGVDQQADEK</sequence>
<dbReference type="InterPro" id="IPR019734">
    <property type="entry name" value="TPR_rpt"/>
</dbReference>
<dbReference type="Pfam" id="PF13181">
    <property type="entry name" value="TPR_8"/>
    <property type="match status" value="1"/>
</dbReference>
<dbReference type="PROSITE" id="PS50005">
    <property type="entry name" value="TPR"/>
    <property type="match status" value="3"/>
</dbReference>
<gene>
    <name evidence="9" type="ORF">EZS28_001586</name>
</gene>
<reference evidence="9 10" key="1">
    <citation type="submission" date="2019-03" db="EMBL/GenBank/DDBJ databases">
        <title>Single cell metagenomics reveals metabolic interactions within the superorganism composed of flagellate Streblomastix strix and complex community of Bacteroidetes bacteria on its surface.</title>
        <authorList>
            <person name="Treitli S.C."/>
            <person name="Kolisko M."/>
            <person name="Husnik F."/>
            <person name="Keeling P."/>
            <person name="Hampl V."/>
        </authorList>
    </citation>
    <scope>NUCLEOTIDE SEQUENCE [LARGE SCALE GENOMIC DNA]</scope>
    <source>
        <strain evidence="9">ST1C</strain>
    </source>
</reference>
<evidence type="ECO:0000256" key="3">
    <source>
        <dbReference type="ARBA" id="ARBA00022776"/>
    </source>
</evidence>
<evidence type="ECO:0000256" key="2">
    <source>
        <dbReference type="ARBA" id="ARBA00022737"/>
    </source>
</evidence>
<evidence type="ECO:0000313" key="10">
    <source>
        <dbReference type="Proteomes" id="UP000324800"/>
    </source>
</evidence>
<dbReference type="PANTHER" id="PTHR12558:SF10">
    <property type="entry name" value="CELL DIVISION CYCLE PROTEIN 23 HOMOLOG"/>
    <property type="match status" value="1"/>
</dbReference>
<keyword evidence="6" id="KW-0131">Cell cycle</keyword>
<dbReference type="AlphaFoldDB" id="A0A5J4X8M5"/>
<evidence type="ECO:0000256" key="7">
    <source>
        <dbReference type="PROSITE-ProRule" id="PRU00339"/>
    </source>
</evidence>
<keyword evidence="2" id="KW-0677">Repeat</keyword>
<dbReference type="SMART" id="SM00028">
    <property type="entry name" value="TPR"/>
    <property type="match status" value="5"/>
</dbReference>
<evidence type="ECO:0000256" key="4">
    <source>
        <dbReference type="ARBA" id="ARBA00022786"/>
    </source>
</evidence>
<evidence type="ECO:0000313" key="9">
    <source>
        <dbReference type="EMBL" id="KAA6402889.1"/>
    </source>
</evidence>
<dbReference type="GO" id="GO:0045842">
    <property type="term" value="P:positive regulation of mitotic metaphase/anaphase transition"/>
    <property type="evidence" value="ECO:0007669"/>
    <property type="project" value="TreeGrafter"/>
</dbReference>
<comment type="caution">
    <text evidence="9">The sequence shown here is derived from an EMBL/GenBank/DDBJ whole genome shotgun (WGS) entry which is preliminary data.</text>
</comment>
<keyword evidence="4" id="KW-0833">Ubl conjugation pathway</keyword>
<dbReference type="Gene3D" id="1.25.40.10">
    <property type="entry name" value="Tetratricopeptide repeat domain"/>
    <property type="match status" value="2"/>
</dbReference>
<keyword evidence="5 7" id="KW-0802">TPR repeat</keyword>